<evidence type="ECO:0000313" key="1">
    <source>
        <dbReference type="EMBL" id="JAH50471.1"/>
    </source>
</evidence>
<accession>A0A0E9TA23</accession>
<reference evidence="1" key="1">
    <citation type="submission" date="2014-11" db="EMBL/GenBank/DDBJ databases">
        <authorList>
            <person name="Amaro Gonzalez C."/>
        </authorList>
    </citation>
    <scope>NUCLEOTIDE SEQUENCE</scope>
</reference>
<proteinExistence type="predicted"/>
<dbReference type="EMBL" id="GBXM01058106">
    <property type="protein sequence ID" value="JAH50471.1"/>
    <property type="molecule type" value="Transcribed_RNA"/>
</dbReference>
<organism evidence="1">
    <name type="scientific">Anguilla anguilla</name>
    <name type="common">European freshwater eel</name>
    <name type="synonym">Muraena anguilla</name>
    <dbReference type="NCBI Taxonomy" id="7936"/>
    <lineage>
        <taxon>Eukaryota</taxon>
        <taxon>Metazoa</taxon>
        <taxon>Chordata</taxon>
        <taxon>Craniata</taxon>
        <taxon>Vertebrata</taxon>
        <taxon>Euteleostomi</taxon>
        <taxon>Actinopterygii</taxon>
        <taxon>Neopterygii</taxon>
        <taxon>Teleostei</taxon>
        <taxon>Anguilliformes</taxon>
        <taxon>Anguillidae</taxon>
        <taxon>Anguilla</taxon>
    </lineage>
</organism>
<name>A0A0E9TA23_ANGAN</name>
<dbReference type="AlphaFoldDB" id="A0A0E9TA23"/>
<sequence>MHFQGVLAIKPFNKDLPLINNKYFLDIASFLT</sequence>
<protein>
    <submittedName>
        <fullName evidence="1">Uncharacterized protein</fullName>
    </submittedName>
</protein>
<reference evidence="1" key="2">
    <citation type="journal article" date="2015" name="Fish Shellfish Immunol.">
        <title>Early steps in the European eel (Anguilla anguilla)-Vibrio vulnificus interaction in the gills: Role of the RtxA13 toxin.</title>
        <authorList>
            <person name="Callol A."/>
            <person name="Pajuelo D."/>
            <person name="Ebbesson L."/>
            <person name="Teles M."/>
            <person name="MacKenzie S."/>
            <person name="Amaro C."/>
        </authorList>
    </citation>
    <scope>NUCLEOTIDE SEQUENCE</scope>
</reference>